<dbReference type="InterPro" id="IPR058247">
    <property type="entry name" value="DUF1453"/>
</dbReference>
<comment type="caution">
    <text evidence="2">The sequence shown here is derived from an EMBL/GenBank/DDBJ whole genome shotgun (WGS) entry which is preliminary data.</text>
</comment>
<dbReference type="EMBL" id="JBHUCX010000092">
    <property type="protein sequence ID" value="MFD1677546.1"/>
    <property type="molecule type" value="Genomic_DNA"/>
</dbReference>
<proteinExistence type="predicted"/>
<feature type="transmembrane region" description="Helical" evidence="1">
    <location>
        <begin position="6"/>
        <end position="22"/>
    </location>
</feature>
<feature type="transmembrane region" description="Helical" evidence="1">
    <location>
        <begin position="59"/>
        <end position="78"/>
    </location>
</feature>
<feature type="transmembrane region" description="Helical" evidence="1">
    <location>
        <begin position="34"/>
        <end position="53"/>
    </location>
</feature>
<protein>
    <recommendedName>
        <fullName evidence="4">DUF1453 domain-containing protein</fullName>
    </recommendedName>
</protein>
<evidence type="ECO:0000256" key="1">
    <source>
        <dbReference type="SAM" id="Phobius"/>
    </source>
</evidence>
<feature type="transmembrane region" description="Helical" evidence="1">
    <location>
        <begin position="98"/>
        <end position="116"/>
    </location>
</feature>
<reference evidence="3" key="1">
    <citation type="journal article" date="2019" name="Int. J. Syst. Evol. Microbiol.">
        <title>The Global Catalogue of Microorganisms (GCM) 10K type strain sequencing project: providing services to taxonomists for standard genome sequencing and annotation.</title>
        <authorList>
            <consortium name="The Broad Institute Genomics Platform"/>
            <consortium name="The Broad Institute Genome Sequencing Center for Infectious Disease"/>
            <person name="Wu L."/>
            <person name="Ma J."/>
        </authorList>
    </citation>
    <scope>NUCLEOTIDE SEQUENCE [LARGE SCALE GENOMIC DNA]</scope>
    <source>
        <strain evidence="3">CGMCC 1.12286</strain>
    </source>
</reference>
<keyword evidence="3" id="KW-1185">Reference proteome</keyword>
<feature type="transmembrane region" description="Helical" evidence="1">
    <location>
        <begin position="148"/>
        <end position="166"/>
    </location>
</feature>
<dbReference type="RefSeq" id="WP_377945435.1">
    <property type="nucleotide sequence ID" value="NZ_JBHUCX010000092.1"/>
</dbReference>
<evidence type="ECO:0000313" key="2">
    <source>
        <dbReference type="EMBL" id="MFD1677546.1"/>
    </source>
</evidence>
<dbReference type="Proteomes" id="UP001597079">
    <property type="component" value="Unassembled WGS sequence"/>
</dbReference>
<name>A0ABW4JM83_9BACL</name>
<accession>A0ABW4JM83</accession>
<sequence length="180" mass="20393">MQHSYTFIIIALAIMFGVYRRIRRNIGFQPLKPSRLRVRAFIFIIIGILLLVATIAHPIAYVSDAIGIALGLLLGYFAIQNTQFEQRGQSWAYRPKGWIGGVVICLFLARLVYGFYRDFEVIGNASATTGATSPFSSSYFGGDPWTEGIIFILFAYYPCYFLFLAYKARHLDGDRLTHAR</sequence>
<keyword evidence="1" id="KW-0472">Membrane</keyword>
<dbReference type="Pfam" id="PF07301">
    <property type="entry name" value="DUF1453"/>
    <property type="match status" value="1"/>
</dbReference>
<evidence type="ECO:0008006" key="4">
    <source>
        <dbReference type="Google" id="ProtNLM"/>
    </source>
</evidence>
<keyword evidence="1" id="KW-1133">Transmembrane helix</keyword>
<gene>
    <name evidence="2" type="ORF">ACFSB2_23065</name>
</gene>
<keyword evidence="1" id="KW-0812">Transmembrane</keyword>
<evidence type="ECO:0000313" key="3">
    <source>
        <dbReference type="Proteomes" id="UP001597079"/>
    </source>
</evidence>
<organism evidence="2 3">
    <name type="scientific">Alicyclobacillus fodiniaquatilis</name>
    <dbReference type="NCBI Taxonomy" id="1661150"/>
    <lineage>
        <taxon>Bacteria</taxon>
        <taxon>Bacillati</taxon>
        <taxon>Bacillota</taxon>
        <taxon>Bacilli</taxon>
        <taxon>Bacillales</taxon>
        <taxon>Alicyclobacillaceae</taxon>
        <taxon>Alicyclobacillus</taxon>
    </lineage>
</organism>